<evidence type="ECO:0000256" key="10">
    <source>
        <dbReference type="ARBA" id="ARBA00025044"/>
    </source>
</evidence>
<evidence type="ECO:0000256" key="5">
    <source>
        <dbReference type="ARBA" id="ARBA00022475"/>
    </source>
</evidence>
<evidence type="ECO:0000256" key="4">
    <source>
        <dbReference type="ARBA" id="ARBA00021898"/>
    </source>
</evidence>
<dbReference type="Proteomes" id="UP000000602">
    <property type="component" value="Chromosome"/>
</dbReference>
<sequence>MEPILSKTEIAELLRAIRQGKISLDGGREVNSIDYEKVNLFELTPPVDDKVKIPNFDIIMDSFARHYSILLSNQLQRTISIERIKLESFDFQDVFDKIAHPGAIGMLDLPPLQQGGLILFNPSLSFSLVERLLGASLDLETVCLNRDPTTIELNVLKVIIDHACLGLDKAFSPLVNMNSSLVKIDSKPRLMSITDPDDEVIACTFRVILGKDSGEILLLIPLAALEVLHEDLQHLLRASAKRTTTWQGTIAAEVKKMTADITAQPGRLELSVGDILGLQVGDILEVDYDPSKPLKVLVENSPKFYGIPGTHNGKKAISLTERI</sequence>
<keyword evidence="6" id="KW-0145">Chemotaxis</keyword>
<evidence type="ECO:0000313" key="13">
    <source>
        <dbReference type="Proteomes" id="UP000000602"/>
    </source>
</evidence>
<dbReference type="GO" id="GO:0009425">
    <property type="term" value="C:bacterial-type flagellum basal body"/>
    <property type="evidence" value="ECO:0007669"/>
    <property type="project" value="UniProtKB-SubCell"/>
</dbReference>
<dbReference type="Pfam" id="PF01052">
    <property type="entry name" value="FliMN_C"/>
    <property type="match status" value="1"/>
</dbReference>
<keyword evidence="13" id="KW-1185">Reference proteome</keyword>
<protein>
    <recommendedName>
        <fullName evidence="4">Flagellar motor switch protein FliM</fullName>
    </recommendedName>
</protein>
<dbReference type="InterPro" id="IPR001543">
    <property type="entry name" value="FliN-like_C"/>
</dbReference>
<evidence type="ECO:0000313" key="12">
    <source>
        <dbReference type="EMBL" id="CAG37397.1"/>
    </source>
</evidence>
<comment type="similarity">
    <text evidence="3">Belongs to the FliM family.</text>
</comment>
<keyword evidence="12" id="KW-0966">Cell projection</keyword>
<keyword evidence="12" id="KW-0969">Cilium</keyword>
<dbReference type="CDD" id="cd17908">
    <property type="entry name" value="FliM"/>
    <property type="match status" value="1"/>
</dbReference>
<evidence type="ECO:0000256" key="3">
    <source>
        <dbReference type="ARBA" id="ARBA00011049"/>
    </source>
</evidence>
<dbReference type="EMBL" id="CR522870">
    <property type="protein sequence ID" value="CAG37397.1"/>
    <property type="molecule type" value="Genomic_DNA"/>
</dbReference>
<dbReference type="GO" id="GO:0003774">
    <property type="term" value="F:cytoskeletal motor activity"/>
    <property type="evidence" value="ECO:0007669"/>
    <property type="project" value="InterPro"/>
</dbReference>
<dbReference type="PIRSF" id="PIRSF002888">
    <property type="entry name" value="FliM"/>
    <property type="match status" value="1"/>
</dbReference>
<dbReference type="SUPFAM" id="SSF101801">
    <property type="entry name" value="Surface presentation of antigens (SPOA)"/>
    <property type="match status" value="1"/>
</dbReference>
<reference evidence="13" key="1">
    <citation type="journal article" date="2004" name="Environ. Microbiol.">
        <title>The genome of Desulfotalea psychrophila, a sulfate-reducing bacterium from permanently cold Arctic sediments.</title>
        <authorList>
            <person name="Rabus R."/>
            <person name="Ruepp A."/>
            <person name="Frickey T."/>
            <person name="Rattei T."/>
            <person name="Fartmann B."/>
            <person name="Stark M."/>
            <person name="Bauer M."/>
            <person name="Zibat A."/>
            <person name="Lombardot T."/>
            <person name="Becker I."/>
            <person name="Amann J."/>
            <person name="Gellner K."/>
            <person name="Teeling H."/>
            <person name="Leuschner W.D."/>
            <person name="Gloeckner F.-O."/>
            <person name="Lupas A.N."/>
            <person name="Amann R."/>
            <person name="Klenk H.-P."/>
        </authorList>
    </citation>
    <scope>NUCLEOTIDE SEQUENCE [LARGE SCALE GENOMIC DNA]</scope>
    <source>
        <strain evidence="13">DSM 12343 / LSv54</strain>
    </source>
</reference>
<dbReference type="GO" id="GO:0005886">
    <property type="term" value="C:plasma membrane"/>
    <property type="evidence" value="ECO:0007669"/>
    <property type="project" value="UniProtKB-SubCell"/>
</dbReference>
<dbReference type="SUPFAM" id="SSF103039">
    <property type="entry name" value="CheC-like"/>
    <property type="match status" value="1"/>
</dbReference>
<dbReference type="PANTHER" id="PTHR30034:SF6">
    <property type="entry name" value="YOP PROTEINS TRANSLOCATION PROTEIN Q"/>
    <property type="match status" value="1"/>
</dbReference>
<name>Q6AJS9_DESPS</name>
<dbReference type="RefSeq" id="WP_011189909.1">
    <property type="nucleotide sequence ID" value="NC_006138.1"/>
</dbReference>
<evidence type="ECO:0000259" key="11">
    <source>
        <dbReference type="Pfam" id="PF01052"/>
    </source>
</evidence>
<dbReference type="eggNOG" id="COG1868">
    <property type="taxonomic scope" value="Bacteria"/>
</dbReference>
<keyword evidence="8" id="KW-0472">Membrane</keyword>
<accession>Q6AJS9</accession>
<dbReference type="OrthoDB" id="9806941at2"/>
<keyword evidence="9" id="KW-0975">Bacterial flagellum</keyword>
<dbReference type="HOGENOM" id="CLU_052646_1_1_7"/>
<evidence type="ECO:0000256" key="6">
    <source>
        <dbReference type="ARBA" id="ARBA00022500"/>
    </source>
</evidence>
<gene>
    <name evidence="12" type="ordered locus">DP2668</name>
</gene>
<keyword evidence="12" id="KW-0282">Flagellum</keyword>
<dbReference type="InterPro" id="IPR001689">
    <property type="entry name" value="Flag_FliM"/>
</dbReference>
<dbReference type="GO" id="GO:0071978">
    <property type="term" value="P:bacterial-type flagellum-dependent swarming motility"/>
    <property type="evidence" value="ECO:0007669"/>
    <property type="project" value="TreeGrafter"/>
</dbReference>
<evidence type="ECO:0000256" key="7">
    <source>
        <dbReference type="ARBA" id="ARBA00022779"/>
    </source>
</evidence>
<dbReference type="InterPro" id="IPR036429">
    <property type="entry name" value="SpoA-like_sf"/>
</dbReference>
<evidence type="ECO:0000256" key="2">
    <source>
        <dbReference type="ARBA" id="ARBA00004202"/>
    </source>
</evidence>
<evidence type="ECO:0000256" key="1">
    <source>
        <dbReference type="ARBA" id="ARBA00004117"/>
    </source>
</evidence>
<organism evidence="12 13">
    <name type="scientific">Desulfotalea psychrophila (strain LSv54 / DSM 12343)</name>
    <dbReference type="NCBI Taxonomy" id="177439"/>
    <lineage>
        <taxon>Bacteria</taxon>
        <taxon>Pseudomonadati</taxon>
        <taxon>Thermodesulfobacteriota</taxon>
        <taxon>Desulfobulbia</taxon>
        <taxon>Desulfobulbales</taxon>
        <taxon>Desulfocapsaceae</taxon>
        <taxon>Desulfotalea</taxon>
    </lineage>
</organism>
<feature type="domain" description="Flagellar motor switch protein FliN-like C-terminal" evidence="11">
    <location>
        <begin position="253"/>
        <end position="323"/>
    </location>
</feature>
<dbReference type="PRINTS" id="PR00955">
    <property type="entry name" value="FLGMOTORFLIM"/>
</dbReference>
<dbReference type="InterPro" id="IPR028976">
    <property type="entry name" value="CheC-like_sf"/>
</dbReference>
<evidence type="ECO:0000256" key="8">
    <source>
        <dbReference type="ARBA" id="ARBA00023136"/>
    </source>
</evidence>
<keyword evidence="7" id="KW-0283">Flagellar rotation</keyword>
<keyword evidence="5" id="KW-1003">Cell membrane</keyword>
<comment type="function">
    <text evidence="10">FliM is one of three proteins (FliG, FliN, FliM) that forms the rotor-mounted switch complex (C ring), located at the base of the basal body. This complex interacts with the CheY and CheZ chemotaxis proteins, in addition to contacting components of the motor that determine the direction of flagellar rotation.</text>
</comment>
<dbReference type="STRING" id="177439.DP2668"/>
<dbReference type="Gene3D" id="2.30.330.10">
    <property type="entry name" value="SpoA-like"/>
    <property type="match status" value="1"/>
</dbReference>
<dbReference type="AlphaFoldDB" id="Q6AJS9"/>
<evidence type="ECO:0000256" key="9">
    <source>
        <dbReference type="ARBA" id="ARBA00023143"/>
    </source>
</evidence>
<dbReference type="Gene3D" id="3.40.1550.10">
    <property type="entry name" value="CheC-like"/>
    <property type="match status" value="1"/>
</dbReference>
<dbReference type="KEGG" id="dps:DP2668"/>
<dbReference type="Pfam" id="PF02154">
    <property type="entry name" value="FliM"/>
    <property type="match status" value="1"/>
</dbReference>
<dbReference type="GO" id="GO:0050918">
    <property type="term" value="P:positive chemotaxis"/>
    <property type="evidence" value="ECO:0007669"/>
    <property type="project" value="TreeGrafter"/>
</dbReference>
<proteinExistence type="inferred from homology"/>
<dbReference type="PANTHER" id="PTHR30034">
    <property type="entry name" value="FLAGELLAR MOTOR SWITCH PROTEIN FLIM"/>
    <property type="match status" value="1"/>
</dbReference>
<comment type="subcellular location">
    <subcellularLocation>
        <location evidence="1">Bacterial flagellum basal body</location>
    </subcellularLocation>
    <subcellularLocation>
        <location evidence="2">Cell membrane</location>
        <topology evidence="2">Peripheral membrane protein</topology>
    </subcellularLocation>
</comment>